<dbReference type="PROSITE" id="PS51257">
    <property type="entry name" value="PROKAR_LIPOPROTEIN"/>
    <property type="match status" value="1"/>
</dbReference>
<reference evidence="1 2" key="1">
    <citation type="submission" date="2018-05" db="EMBL/GenBank/DDBJ databases">
        <title>Genomic Encyclopedia of Archaeal and Bacterial Type Strains, Phase II (KMG-II): from individual species to whole genera.</title>
        <authorList>
            <person name="Goeker M."/>
        </authorList>
    </citation>
    <scope>NUCLEOTIDE SEQUENCE [LARGE SCALE GENOMIC DNA]</scope>
    <source>
        <strain evidence="1 2">DSM 22214</strain>
    </source>
</reference>
<sequence length="170" mass="17958">MKQTILSLIVLLAVIFTFSCNTVVEPTSKSSSARTAAITTQKVILLYGNYALVNNNTTIELVEGNNVLRLPTSTLLDGKALFGSNTTNKFQGPLLFKDEGSTYKLISNFLKLSGAGYSANTLNPAGSLGIVIPRNPPGCGVGGCPGMPSRQLLTMEVNIATTMTAEAITR</sequence>
<evidence type="ECO:0000313" key="2">
    <source>
        <dbReference type="Proteomes" id="UP000245489"/>
    </source>
</evidence>
<evidence type="ECO:0000313" key="1">
    <source>
        <dbReference type="EMBL" id="PWK17472.1"/>
    </source>
</evidence>
<organism evidence="1 2">
    <name type="scientific">Arcicella aurantiaca</name>
    <dbReference type="NCBI Taxonomy" id="591202"/>
    <lineage>
        <taxon>Bacteria</taxon>
        <taxon>Pseudomonadati</taxon>
        <taxon>Bacteroidota</taxon>
        <taxon>Cytophagia</taxon>
        <taxon>Cytophagales</taxon>
        <taxon>Flectobacillaceae</taxon>
        <taxon>Arcicella</taxon>
    </lineage>
</organism>
<dbReference type="EMBL" id="QGGO01000035">
    <property type="protein sequence ID" value="PWK17472.1"/>
    <property type="molecule type" value="Genomic_DNA"/>
</dbReference>
<dbReference type="AlphaFoldDB" id="A0A316DJ04"/>
<dbReference type="Proteomes" id="UP000245489">
    <property type="component" value="Unassembled WGS sequence"/>
</dbReference>
<proteinExistence type="predicted"/>
<dbReference type="RefSeq" id="WP_109745046.1">
    <property type="nucleotide sequence ID" value="NZ_QGGO01000035.1"/>
</dbReference>
<accession>A0A316DJ04</accession>
<name>A0A316DJ04_9BACT</name>
<protein>
    <submittedName>
        <fullName evidence="1">Uncharacterized protein</fullName>
    </submittedName>
</protein>
<gene>
    <name evidence="1" type="ORF">LV89_04387</name>
</gene>
<comment type="caution">
    <text evidence="1">The sequence shown here is derived from an EMBL/GenBank/DDBJ whole genome shotgun (WGS) entry which is preliminary data.</text>
</comment>
<keyword evidence="2" id="KW-1185">Reference proteome</keyword>